<comment type="caution">
    <text evidence="2">The sequence shown here is derived from an EMBL/GenBank/DDBJ whole genome shotgun (WGS) entry which is preliminary data.</text>
</comment>
<dbReference type="STRING" id="1703779.AMJ83_08795"/>
<dbReference type="AlphaFoldDB" id="A0A0S8FQK9"/>
<gene>
    <name evidence="2" type="ORF">AMJ83_08795</name>
</gene>
<name>A0A0S8FQK9_UNCW3</name>
<organism evidence="2 3">
    <name type="scientific">candidate division WOR_3 bacterium SM23_42</name>
    <dbReference type="NCBI Taxonomy" id="1703779"/>
    <lineage>
        <taxon>Bacteria</taxon>
        <taxon>Bacteria division WOR-3</taxon>
    </lineage>
</organism>
<evidence type="ECO:0000313" key="3">
    <source>
        <dbReference type="Proteomes" id="UP000051373"/>
    </source>
</evidence>
<proteinExistence type="predicted"/>
<dbReference type="EMBL" id="LJUJ01000021">
    <property type="protein sequence ID" value="KPK63011.1"/>
    <property type="molecule type" value="Genomic_DNA"/>
</dbReference>
<feature type="domain" description="DUF6504" evidence="1">
    <location>
        <begin position="5"/>
        <end position="105"/>
    </location>
</feature>
<evidence type="ECO:0000259" key="1">
    <source>
        <dbReference type="Pfam" id="PF20114"/>
    </source>
</evidence>
<reference evidence="2 3" key="1">
    <citation type="journal article" date="2015" name="Microbiome">
        <title>Genomic resolution of linkages in carbon, nitrogen, and sulfur cycling among widespread estuary sediment bacteria.</title>
        <authorList>
            <person name="Baker B.J."/>
            <person name="Lazar C.S."/>
            <person name="Teske A.P."/>
            <person name="Dick G.J."/>
        </authorList>
    </citation>
    <scope>NUCLEOTIDE SEQUENCE [LARGE SCALE GENOMIC DNA]</scope>
    <source>
        <strain evidence="2">SM23_42</strain>
    </source>
</reference>
<dbReference type="Pfam" id="PF20114">
    <property type="entry name" value="DUF6504"/>
    <property type="match status" value="1"/>
</dbReference>
<sequence length="107" mass="12640">MDKKEKFVSESITPVTGTFDTGAMARGEPGLPAQFVWRETKYSVTKILDKWKESSPCKSGGKEKYVRKHWYKIETKSGEIMNIYFERKSLPRGQRKIRWWLYSIIEE</sequence>
<dbReference type="Proteomes" id="UP000051373">
    <property type="component" value="Unassembled WGS sequence"/>
</dbReference>
<evidence type="ECO:0000313" key="2">
    <source>
        <dbReference type="EMBL" id="KPK63011.1"/>
    </source>
</evidence>
<dbReference type="InterPro" id="IPR045443">
    <property type="entry name" value="DUF6504"/>
</dbReference>
<protein>
    <recommendedName>
        <fullName evidence="1">DUF6504 domain-containing protein</fullName>
    </recommendedName>
</protein>
<accession>A0A0S8FQK9</accession>